<evidence type="ECO:0000259" key="2">
    <source>
        <dbReference type="Pfam" id="PF06863"/>
    </source>
</evidence>
<keyword evidence="1" id="KW-0732">Signal</keyword>
<dbReference type="RefSeq" id="WP_161857082.1">
    <property type="nucleotide sequence ID" value="NZ_CP047491.1"/>
</dbReference>
<accession>A0A6P1T4C2</accession>
<dbReference type="Proteomes" id="UP000464675">
    <property type="component" value="Chromosome"/>
</dbReference>
<organism evidence="3 6">
    <name type="scientific">Microbulbifer hydrolyticus</name>
    <dbReference type="NCBI Taxonomy" id="48074"/>
    <lineage>
        <taxon>Bacteria</taxon>
        <taxon>Pseudomonadati</taxon>
        <taxon>Pseudomonadota</taxon>
        <taxon>Gammaproteobacteria</taxon>
        <taxon>Cellvibrionales</taxon>
        <taxon>Microbulbiferaceae</taxon>
        <taxon>Microbulbifer</taxon>
    </lineage>
</organism>
<feature type="domain" description="DUF1254" evidence="2">
    <location>
        <begin position="50"/>
        <end position="110"/>
    </location>
</feature>
<name>A0A6P1T4C2_9GAMM</name>
<dbReference type="OrthoDB" id="547269at2"/>
<evidence type="ECO:0000313" key="6">
    <source>
        <dbReference type="Proteomes" id="UP000563601"/>
    </source>
</evidence>
<feature type="chain" id="PRO_5044645452" evidence="1">
    <location>
        <begin position="23"/>
        <end position="343"/>
    </location>
</feature>
<dbReference type="SUPFAM" id="SSF160935">
    <property type="entry name" value="VPA0735-like"/>
    <property type="match status" value="1"/>
</dbReference>
<evidence type="ECO:0000313" key="5">
    <source>
        <dbReference type="Proteomes" id="UP000464675"/>
    </source>
</evidence>
<feature type="signal peptide" evidence="1">
    <location>
        <begin position="1"/>
        <end position="22"/>
    </location>
</feature>
<evidence type="ECO:0000313" key="3">
    <source>
        <dbReference type="EMBL" id="MBB5211512.1"/>
    </source>
</evidence>
<evidence type="ECO:0000313" key="4">
    <source>
        <dbReference type="EMBL" id="QHQ37744.1"/>
    </source>
</evidence>
<dbReference type="Pfam" id="PF06863">
    <property type="entry name" value="DUF1254"/>
    <property type="match status" value="1"/>
</dbReference>
<evidence type="ECO:0000256" key="1">
    <source>
        <dbReference type="SAM" id="SignalP"/>
    </source>
</evidence>
<dbReference type="Gene3D" id="2.60.120.1600">
    <property type="match status" value="1"/>
</dbReference>
<reference evidence="3 6" key="2">
    <citation type="submission" date="2020-08" db="EMBL/GenBank/DDBJ databases">
        <title>Genomic Encyclopedia of Type Strains, Phase IV (KMG-IV): sequencing the most valuable type-strain genomes for metagenomic binning, comparative biology and taxonomic classification.</title>
        <authorList>
            <person name="Goeker M."/>
        </authorList>
    </citation>
    <scope>NUCLEOTIDE SEQUENCE [LARGE SCALE GENOMIC DNA]</scope>
    <source>
        <strain evidence="3 6">DSM 11525</strain>
    </source>
</reference>
<dbReference type="EMBL" id="JACHHR010000002">
    <property type="protein sequence ID" value="MBB5211512.1"/>
    <property type="molecule type" value="Genomic_DNA"/>
</dbReference>
<protein>
    <submittedName>
        <fullName evidence="4">DUF1254 domain-containing protein</fullName>
    </submittedName>
</protein>
<gene>
    <name evidence="4" type="ORF">GTQ55_01245</name>
    <name evidence="3" type="ORF">HNQ53_001730</name>
</gene>
<dbReference type="EMBL" id="CP047491">
    <property type="protein sequence ID" value="QHQ37744.1"/>
    <property type="molecule type" value="Genomic_DNA"/>
</dbReference>
<keyword evidence="5" id="KW-1185">Reference proteome</keyword>
<dbReference type="InterPro" id="IPR010679">
    <property type="entry name" value="DUF1254"/>
</dbReference>
<dbReference type="Proteomes" id="UP000563601">
    <property type="component" value="Unassembled WGS sequence"/>
</dbReference>
<proteinExistence type="predicted"/>
<dbReference type="AlphaFoldDB" id="A0A6P1T4C2"/>
<reference evidence="4 5" key="1">
    <citation type="submission" date="2020-01" db="EMBL/GenBank/DDBJ databases">
        <title>The possibility of degradation of plastic by Microbulbifer hydrolyticus IRE-31.</title>
        <authorList>
            <person name="Liu L."/>
        </authorList>
    </citation>
    <scope>NUCLEOTIDE SEQUENCE [LARGE SCALE GENOMIC DNA]</scope>
    <source>
        <strain evidence="4 5">IRE-31</strain>
    </source>
</reference>
<sequence length="343" mass="37425">MKLLPSLAVVLMVGAVVNSACASGIEVTEDNFAVAETDRYMAEHTAEHAVNSIRHSREPSGPDNQFVITENKDVLYSHAVVDTMGGATITNPDWDYYSVIQVIDEQHYTLHVLYPGESVTLTPEDLTMGRYVFLNMRTGLRSTDARGLAEAHAHQNAFSIEAASAEPYTPKGFDTKSLDAVRAKLVARAGEANKPEKFFGRPEDVDPEMFLIATAKGWGGLPFADAVYISTIVPEGAAAEGACSKMTLPRPPLKYDAGAFFSVTTYSADSWIVEENFALNDRAAEANDDGSVTFRYNCPGKPNNIDVKPGWTQVIRLYQPESSEAISKYVKQITSDVKITAVQ</sequence>